<feature type="transmembrane region" description="Helical" evidence="1">
    <location>
        <begin position="66"/>
        <end position="88"/>
    </location>
</feature>
<protein>
    <recommendedName>
        <fullName evidence="4">Sodium:proton antiporter</fullName>
    </recommendedName>
</protein>
<proteinExistence type="predicted"/>
<accession>L7KH34</accession>
<reference evidence="2 3" key="1">
    <citation type="submission" date="2012-12" db="EMBL/GenBank/DDBJ databases">
        <title>Whole genome shotgun sequence of Gordonia aichiensis NBRC 108223.</title>
        <authorList>
            <person name="Isaki-Nakamura S."/>
            <person name="Hosoyama A."/>
            <person name="Tsuchikane K."/>
            <person name="Ando Y."/>
            <person name="Baba S."/>
            <person name="Ohji S."/>
            <person name="Hamada M."/>
            <person name="Tamura T."/>
            <person name="Yamazoe A."/>
            <person name="Yamazaki S."/>
            <person name="Fujita N."/>
        </authorList>
    </citation>
    <scope>NUCLEOTIDE SEQUENCE [LARGE SCALE GENOMIC DNA]</scope>
    <source>
        <strain evidence="2 3">NBRC 108223</strain>
    </source>
</reference>
<dbReference type="InterPro" id="IPR046291">
    <property type="entry name" value="DUF6328"/>
</dbReference>
<gene>
    <name evidence="2" type="ORF">GOACH_03_00080</name>
</gene>
<dbReference type="STRING" id="1220583.GOACH_03_00080"/>
<evidence type="ECO:0000313" key="2">
    <source>
        <dbReference type="EMBL" id="GAC46993.1"/>
    </source>
</evidence>
<dbReference type="Proteomes" id="UP000010988">
    <property type="component" value="Unassembled WGS sequence"/>
</dbReference>
<dbReference type="AlphaFoldDB" id="L7KH34"/>
<dbReference type="eggNOG" id="ENOG5030G98">
    <property type="taxonomic scope" value="Bacteria"/>
</dbReference>
<keyword evidence="1" id="KW-0472">Membrane</keyword>
<comment type="caution">
    <text evidence="2">The sequence shown here is derived from an EMBL/GenBank/DDBJ whole genome shotgun (WGS) entry which is preliminary data.</text>
</comment>
<organism evidence="2 3">
    <name type="scientific">Gordonia aichiensis NBRC 108223</name>
    <dbReference type="NCBI Taxonomy" id="1220583"/>
    <lineage>
        <taxon>Bacteria</taxon>
        <taxon>Bacillati</taxon>
        <taxon>Actinomycetota</taxon>
        <taxon>Actinomycetes</taxon>
        <taxon>Mycobacteriales</taxon>
        <taxon>Gordoniaceae</taxon>
        <taxon>Gordonia</taxon>
    </lineage>
</organism>
<evidence type="ECO:0000256" key="1">
    <source>
        <dbReference type="SAM" id="Phobius"/>
    </source>
</evidence>
<keyword evidence="3" id="KW-1185">Reference proteome</keyword>
<dbReference type="OrthoDB" id="3625784at2"/>
<keyword evidence="1" id="KW-1133">Transmembrane helix</keyword>
<dbReference type="EMBL" id="BANR01000003">
    <property type="protein sequence ID" value="GAC46993.1"/>
    <property type="molecule type" value="Genomic_DNA"/>
</dbReference>
<feature type="transmembrane region" description="Helical" evidence="1">
    <location>
        <begin position="108"/>
        <end position="128"/>
    </location>
</feature>
<evidence type="ECO:0008006" key="4">
    <source>
        <dbReference type="Google" id="ProtNLM"/>
    </source>
</evidence>
<name>L7KH34_9ACTN</name>
<evidence type="ECO:0000313" key="3">
    <source>
        <dbReference type="Proteomes" id="UP000010988"/>
    </source>
</evidence>
<dbReference type="RefSeq" id="WP_005169433.1">
    <property type="nucleotide sequence ID" value="NZ_BANR01000003.1"/>
</dbReference>
<feature type="transmembrane region" description="Helical" evidence="1">
    <location>
        <begin position="134"/>
        <end position="156"/>
    </location>
</feature>
<keyword evidence="1" id="KW-0812">Transmembrane</keyword>
<sequence>MVDPNDDAAWNEHARAETTTQRLDRNWSGLLQELRVVQTGVQILTGFLLTLPFQSGFAALDSGMKAVYLVTVSAAMAAAILLAAPVALHRMLFRRHQLGLIVGAAHRLSYVGLVLLGIALSGATLVVFDAATSSLILAVCAGGAVAVLFTILWLVVPLALRTSIGAEVGGGEHDT</sequence>
<dbReference type="Pfam" id="PF19853">
    <property type="entry name" value="DUF6328"/>
    <property type="match status" value="1"/>
</dbReference>